<dbReference type="PANTHER" id="PTHR44688:SF16">
    <property type="entry name" value="DNA-BINDING TRANSCRIPTIONAL ACTIVATOR DEVR_DOSR"/>
    <property type="match status" value="1"/>
</dbReference>
<feature type="coiled-coil region" evidence="4">
    <location>
        <begin position="198"/>
        <end position="251"/>
    </location>
</feature>
<dbReference type="PANTHER" id="PTHR44688">
    <property type="entry name" value="DNA-BINDING TRANSCRIPTIONAL ACTIVATOR DEVR_DOSR"/>
    <property type="match status" value="1"/>
</dbReference>
<dbReference type="Proteomes" id="UP000318336">
    <property type="component" value="Unassembled WGS sequence"/>
</dbReference>
<dbReference type="RefSeq" id="WP_276488534.1">
    <property type="nucleotide sequence ID" value="NZ_CAJTBP010000001.1"/>
</dbReference>
<protein>
    <submittedName>
        <fullName evidence="6">Regulatory LuxR family protein</fullName>
    </submittedName>
</protein>
<feature type="domain" description="HTH luxR-type" evidence="5">
    <location>
        <begin position="254"/>
        <end position="320"/>
    </location>
</feature>
<dbReference type="SMART" id="SM00421">
    <property type="entry name" value="HTH_LUXR"/>
    <property type="match status" value="1"/>
</dbReference>
<dbReference type="InterPro" id="IPR000792">
    <property type="entry name" value="Tscrpt_reg_LuxR_C"/>
</dbReference>
<dbReference type="Pfam" id="PF00196">
    <property type="entry name" value="GerE"/>
    <property type="match status" value="1"/>
</dbReference>
<dbReference type="EMBL" id="VFOK01000001">
    <property type="protein sequence ID" value="TQL32378.1"/>
    <property type="molecule type" value="Genomic_DNA"/>
</dbReference>
<dbReference type="InterPro" id="IPR036388">
    <property type="entry name" value="WH-like_DNA-bd_sf"/>
</dbReference>
<organism evidence="6 7">
    <name type="scientific">Barrientosiimonas humi</name>
    <dbReference type="NCBI Taxonomy" id="999931"/>
    <lineage>
        <taxon>Bacteria</taxon>
        <taxon>Bacillati</taxon>
        <taxon>Actinomycetota</taxon>
        <taxon>Actinomycetes</taxon>
        <taxon>Micrococcales</taxon>
        <taxon>Dermacoccaceae</taxon>
        <taxon>Barrientosiimonas</taxon>
    </lineage>
</organism>
<keyword evidence="4" id="KW-0175">Coiled coil</keyword>
<dbReference type="GO" id="GO:0006355">
    <property type="term" value="P:regulation of DNA-templated transcription"/>
    <property type="evidence" value="ECO:0007669"/>
    <property type="project" value="InterPro"/>
</dbReference>
<evidence type="ECO:0000256" key="2">
    <source>
        <dbReference type="ARBA" id="ARBA00023125"/>
    </source>
</evidence>
<sequence>MAEAESRFSPESVAILRNADRRLRSADRGDTTRRYAAIKAALAGLAPLDAFYIGHFRGESSIVLSYIFDGDQRLASEMLTAAPGGVSHWVRSSGKPYLYSQDDGRMLHRGAPLGDAEQLSNDAVFTPLLDVETGEPVGMISSQSLKPHTFSEEFVRAQTWLSRALMVSLLQDEQLGGELYELYPELDSERVRTEADLLNRIGERLDVLTRTLQELRRSADDAGIATVSGQAKEATDLCERVQTEVAELIRTYQPPVVSTDLTAREVEVAVLIARDGSSNAELARRLHISEKTVKTHVGNVLRKLGVTQRAAIAWTLPPELLGRVPETEAEQES</sequence>
<dbReference type="PROSITE" id="PS50043">
    <property type="entry name" value="HTH_LUXR_2"/>
    <property type="match status" value="1"/>
</dbReference>
<reference evidence="6 7" key="1">
    <citation type="submission" date="2019-06" db="EMBL/GenBank/DDBJ databases">
        <title>Sequencing the genomes of 1000 actinobacteria strains.</title>
        <authorList>
            <person name="Klenk H.-P."/>
        </authorList>
    </citation>
    <scope>NUCLEOTIDE SEQUENCE [LARGE SCALE GENOMIC DNA]</scope>
    <source>
        <strain evidence="6 7">DSM 24617</strain>
    </source>
</reference>
<dbReference type="SUPFAM" id="SSF55781">
    <property type="entry name" value="GAF domain-like"/>
    <property type="match status" value="1"/>
</dbReference>
<evidence type="ECO:0000256" key="3">
    <source>
        <dbReference type="ARBA" id="ARBA00023163"/>
    </source>
</evidence>
<dbReference type="SUPFAM" id="SSF46894">
    <property type="entry name" value="C-terminal effector domain of the bipartite response regulators"/>
    <property type="match status" value="1"/>
</dbReference>
<evidence type="ECO:0000259" key="5">
    <source>
        <dbReference type="PROSITE" id="PS50043"/>
    </source>
</evidence>
<comment type="caution">
    <text evidence="6">The sequence shown here is derived from an EMBL/GenBank/DDBJ whole genome shotgun (WGS) entry which is preliminary data.</text>
</comment>
<proteinExistence type="predicted"/>
<keyword evidence="1" id="KW-0805">Transcription regulation</keyword>
<dbReference type="Gene3D" id="1.10.10.10">
    <property type="entry name" value="Winged helix-like DNA-binding domain superfamily/Winged helix DNA-binding domain"/>
    <property type="match status" value="1"/>
</dbReference>
<keyword evidence="2" id="KW-0238">DNA-binding</keyword>
<name>A0A542X966_9MICO</name>
<dbReference type="InterPro" id="IPR016032">
    <property type="entry name" value="Sig_transdc_resp-reg_C-effctor"/>
</dbReference>
<evidence type="ECO:0000313" key="6">
    <source>
        <dbReference type="EMBL" id="TQL32378.1"/>
    </source>
</evidence>
<evidence type="ECO:0000256" key="4">
    <source>
        <dbReference type="SAM" id="Coils"/>
    </source>
</evidence>
<dbReference type="AlphaFoldDB" id="A0A542X966"/>
<gene>
    <name evidence="6" type="ORF">FB554_0502</name>
</gene>
<evidence type="ECO:0000256" key="1">
    <source>
        <dbReference type="ARBA" id="ARBA00023015"/>
    </source>
</evidence>
<accession>A0A542X966</accession>
<evidence type="ECO:0000313" key="7">
    <source>
        <dbReference type="Proteomes" id="UP000318336"/>
    </source>
</evidence>
<keyword evidence="7" id="KW-1185">Reference proteome</keyword>
<dbReference type="CDD" id="cd06170">
    <property type="entry name" value="LuxR_C_like"/>
    <property type="match status" value="1"/>
</dbReference>
<dbReference type="GO" id="GO:0003677">
    <property type="term" value="F:DNA binding"/>
    <property type="evidence" value="ECO:0007669"/>
    <property type="project" value="UniProtKB-KW"/>
</dbReference>
<keyword evidence="3" id="KW-0804">Transcription</keyword>